<name>V5TFR7_BWCOV</name>
<dbReference type="Proteomes" id="UP000134696">
    <property type="component" value="Genome"/>
</dbReference>
<keyword evidence="1" id="KW-0472">Membrane</keyword>
<sequence length="172" mass="19490">MGNFLSNIFTVQVSTNHNAHVVQAGHDASLAASASNMQMHFSVTLVITSMLMFVIIFVMLFMLCSIRRHLMPNKGRTLIGRATRAIRRTFKSKKGGSKDMEELQPLNNQIKHSSVEFKKNLLTMINEVDKIEASRNEEPFYEEIKLKPSTKKYRAPQPPKISSTPIYINHVG</sequence>
<keyword evidence="1" id="KW-0812">Transmembrane</keyword>
<gene>
    <name evidence="2" type="primary">NS5b</name>
</gene>
<dbReference type="EMBL" id="KF793825">
    <property type="protein sequence ID" value="AHB63499.1"/>
    <property type="molecule type" value="Genomic_RNA"/>
</dbReference>
<keyword evidence="1" id="KW-1133">Transmembrane helix</keyword>
<evidence type="ECO:0000313" key="2">
    <source>
        <dbReference type="EMBL" id="AHB63499.1"/>
    </source>
</evidence>
<reference evidence="2 3" key="1">
    <citation type="journal article" date="2014" name="J. Virol.">
        <title>Discovery of a novel bottlenose dolphin coronavirus reveals a distinct species of marine mammal coronavirus in Gammacoronavirus.</title>
        <authorList>
            <person name="Woo P.C."/>
            <person name="Lau S.K."/>
            <person name="Lam C.S."/>
            <person name="Tsang A.K."/>
            <person name="Hui S.W."/>
            <person name="Fan R.Y."/>
            <person name="Martelli P."/>
            <person name="Yuen K.Y."/>
        </authorList>
    </citation>
    <scope>NUCLEOTIDE SEQUENCE [LARGE SCALE GENOMIC DNA]</scope>
    <source>
        <strain evidence="2">CF090327</strain>
    </source>
</reference>
<feature type="transmembrane region" description="Helical" evidence="1">
    <location>
        <begin position="43"/>
        <end position="66"/>
    </location>
</feature>
<proteinExistence type="predicted"/>
<evidence type="ECO:0000256" key="1">
    <source>
        <dbReference type="SAM" id="Phobius"/>
    </source>
</evidence>
<organism evidence="2 3">
    <name type="scientific">Bottlenose dolphin coronavirus HKU22</name>
    <dbReference type="NCBI Taxonomy" id="1433215"/>
    <lineage>
        <taxon>Viruses</taxon>
        <taxon>Riboviria</taxon>
        <taxon>Orthornavirae</taxon>
        <taxon>Pisuviricota</taxon>
        <taxon>Pisoniviricetes</taxon>
        <taxon>Nidovirales</taxon>
        <taxon>Cornidovirineae</taxon>
        <taxon>Coronaviridae</taxon>
        <taxon>Orthocoronavirinae</taxon>
        <taxon>Gammacoronavirus</taxon>
        <taxon>Cegacovirus</taxon>
        <taxon>Gammacoronavirus delphinapteri</taxon>
        <taxon>Beluga whale coronavirus (strain SW1)</taxon>
    </lineage>
</organism>
<accession>V5TFR7</accession>
<evidence type="ECO:0000313" key="3">
    <source>
        <dbReference type="Proteomes" id="UP000134696"/>
    </source>
</evidence>
<protein>
    <submittedName>
        <fullName evidence="2">NS5b protein</fullName>
    </submittedName>
</protein>